<dbReference type="Proteomes" id="UP001459277">
    <property type="component" value="Unassembled WGS sequence"/>
</dbReference>
<name>A0AAW2BV93_9ROSI</name>
<reference evidence="1 2" key="1">
    <citation type="submission" date="2024-01" db="EMBL/GenBank/DDBJ databases">
        <title>A telomere-to-telomere, gap-free genome of sweet tea (Lithocarpus litseifolius).</title>
        <authorList>
            <person name="Zhou J."/>
        </authorList>
    </citation>
    <scope>NUCLEOTIDE SEQUENCE [LARGE SCALE GENOMIC DNA]</scope>
    <source>
        <strain evidence="1">Zhou-2022a</strain>
        <tissue evidence="1">Leaf</tissue>
    </source>
</reference>
<proteinExistence type="predicted"/>
<evidence type="ECO:0000313" key="1">
    <source>
        <dbReference type="EMBL" id="KAK9988829.1"/>
    </source>
</evidence>
<dbReference type="AlphaFoldDB" id="A0AAW2BV93"/>
<keyword evidence="2" id="KW-1185">Reference proteome</keyword>
<organism evidence="1 2">
    <name type="scientific">Lithocarpus litseifolius</name>
    <dbReference type="NCBI Taxonomy" id="425828"/>
    <lineage>
        <taxon>Eukaryota</taxon>
        <taxon>Viridiplantae</taxon>
        <taxon>Streptophyta</taxon>
        <taxon>Embryophyta</taxon>
        <taxon>Tracheophyta</taxon>
        <taxon>Spermatophyta</taxon>
        <taxon>Magnoliopsida</taxon>
        <taxon>eudicotyledons</taxon>
        <taxon>Gunneridae</taxon>
        <taxon>Pentapetalae</taxon>
        <taxon>rosids</taxon>
        <taxon>fabids</taxon>
        <taxon>Fagales</taxon>
        <taxon>Fagaceae</taxon>
        <taxon>Lithocarpus</taxon>
    </lineage>
</organism>
<comment type="caution">
    <text evidence="1">The sequence shown here is derived from an EMBL/GenBank/DDBJ whole genome shotgun (WGS) entry which is preliminary data.</text>
</comment>
<dbReference type="EMBL" id="JAZDWU010000010">
    <property type="protein sequence ID" value="KAK9988829.1"/>
    <property type="molecule type" value="Genomic_DNA"/>
</dbReference>
<gene>
    <name evidence="1" type="ORF">SO802_029068</name>
</gene>
<evidence type="ECO:0000313" key="2">
    <source>
        <dbReference type="Proteomes" id="UP001459277"/>
    </source>
</evidence>
<accession>A0AAW2BV93</accession>
<protein>
    <submittedName>
        <fullName evidence="1">Uncharacterized protein</fullName>
    </submittedName>
</protein>
<sequence>MGGRQWSSLLVARGRVQIAVEDRDRSGWLQIGVGRVCSWDVGGRQWSSVVVASRGSTWVEGVKVVLFAGCFLVLLETAFAARELFFIQQAAETPTRDFTAP</sequence>